<dbReference type="Proteomes" id="UP000887564">
    <property type="component" value="Unplaced"/>
</dbReference>
<reference evidence="2" key="1">
    <citation type="submission" date="2022-11" db="UniProtKB">
        <authorList>
            <consortium name="WormBaseParasite"/>
        </authorList>
    </citation>
    <scope>IDENTIFICATION</scope>
</reference>
<dbReference type="AlphaFoldDB" id="A0A914S5H7"/>
<evidence type="ECO:0000313" key="1">
    <source>
        <dbReference type="Proteomes" id="UP000887564"/>
    </source>
</evidence>
<sequence>MDLLSRSELLKLPGVCTESVFLEVRMSTQNR</sequence>
<accession>A0A914S5H7</accession>
<evidence type="ECO:0000313" key="2">
    <source>
        <dbReference type="WBParaSite" id="PEQ_0001404501-mRNA-1"/>
    </source>
</evidence>
<keyword evidence="1" id="KW-1185">Reference proteome</keyword>
<dbReference type="WBParaSite" id="PEQ_0001404501-mRNA-1">
    <property type="protein sequence ID" value="PEQ_0001404501-mRNA-1"/>
    <property type="gene ID" value="PEQ_0001404501"/>
</dbReference>
<protein>
    <submittedName>
        <fullName evidence="2">Uncharacterized protein</fullName>
    </submittedName>
</protein>
<organism evidence="1 2">
    <name type="scientific">Parascaris equorum</name>
    <name type="common">Equine roundworm</name>
    <dbReference type="NCBI Taxonomy" id="6256"/>
    <lineage>
        <taxon>Eukaryota</taxon>
        <taxon>Metazoa</taxon>
        <taxon>Ecdysozoa</taxon>
        <taxon>Nematoda</taxon>
        <taxon>Chromadorea</taxon>
        <taxon>Rhabditida</taxon>
        <taxon>Spirurina</taxon>
        <taxon>Ascaridomorpha</taxon>
        <taxon>Ascaridoidea</taxon>
        <taxon>Ascarididae</taxon>
        <taxon>Parascaris</taxon>
    </lineage>
</organism>
<name>A0A914S5H7_PAREQ</name>
<proteinExistence type="predicted"/>